<evidence type="ECO:0000256" key="2">
    <source>
        <dbReference type="ARBA" id="ARBA00022475"/>
    </source>
</evidence>
<feature type="transmembrane region" description="Helical" evidence="4">
    <location>
        <begin position="253"/>
        <end position="273"/>
    </location>
</feature>
<reference evidence="6 7" key="1">
    <citation type="journal article" date="2014" name="Genome Announc.">
        <title>Draft Genome Sequence of Cytophaga fermentans JCM 21142T, a Facultative Anaerobe Isolated from Marine Mud.</title>
        <authorList>
            <person name="Starns D."/>
            <person name="Oshima K."/>
            <person name="Suda W."/>
            <person name="Iino T."/>
            <person name="Yuki M."/>
            <person name="Inoue J."/>
            <person name="Kitamura K."/>
            <person name="Iida T."/>
            <person name="Darby A."/>
            <person name="Hattori M."/>
            <person name="Ohkuma M."/>
        </authorList>
    </citation>
    <scope>NUCLEOTIDE SEQUENCE [LARGE SCALE GENOMIC DNA]</scope>
    <source>
        <strain evidence="6 7">JCM 21142</strain>
    </source>
</reference>
<dbReference type="eggNOG" id="COG0348">
    <property type="taxonomic scope" value="Bacteria"/>
</dbReference>
<dbReference type="Pfam" id="PF12801">
    <property type="entry name" value="Fer4_5"/>
    <property type="match status" value="2"/>
</dbReference>
<name>W7YEI8_9BACT</name>
<feature type="transmembrane region" description="Helical" evidence="4">
    <location>
        <begin position="318"/>
        <end position="338"/>
    </location>
</feature>
<sequence>MQSKFIESASNTLLLLLFFMAAVSYNGKLFGYKSQDLLSGKKEFVEILPPTHTQLEHLGLENMQLEEDSKGIWRIKNSSENERVVNTLAFSKGIYGFGGPIPMYLYLDKSNTIKQIVLGENSETPDFLASVLQDGIVSQWLGKNTEKMSNIMPDALSGATMTSNAINFSIQKTLDVVDNKSSSRYWWTVLDIKTIIALLVIFLGLIISSIKSKKKKHLRTAMLVLNTGVLGIWCGKFISLNILLGWVANGMNLLTSGVVFLMLLLSVLMPLFFKNKKSYYCNWICPFGSAQELAGRLSKKKIKIGAKFMQILKHTREVITLCVFVGMWLGMASDIANYEPFSAFIFQHASVAVLLIAGLGMLTAVFISRPWCRFVCPTGQVLSWMNKMN</sequence>
<evidence type="ECO:0000256" key="3">
    <source>
        <dbReference type="ARBA" id="ARBA00023136"/>
    </source>
</evidence>
<dbReference type="Proteomes" id="UP000019402">
    <property type="component" value="Unassembled WGS sequence"/>
</dbReference>
<keyword evidence="7" id="KW-1185">Reference proteome</keyword>
<keyword evidence="3 4" id="KW-0472">Membrane</keyword>
<dbReference type="PANTHER" id="PTHR30224:SF4">
    <property type="entry name" value="ELECTRON TRANSPORT PROTEIN YCCM-RELATED"/>
    <property type="match status" value="1"/>
</dbReference>
<dbReference type="EMBL" id="BAMD01000148">
    <property type="protein sequence ID" value="GAF05888.1"/>
    <property type="molecule type" value="Genomic_DNA"/>
</dbReference>
<comment type="subcellular location">
    <subcellularLocation>
        <location evidence="1">Cell membrane</location>
    </subcellularLocation>
</comment>
<dbReference type="InterPro" id="IPR017896">
    <property type="entry name" value="4Fe4S_Fe-S-bd"/>
</dbReference>
<gene>
    <name evidence="6" type="ORF">JCM21142_114647</name>
</gene>
<evidence type="ECO:0000313" key="6">
    <source>
        <dbReference type="EMBL" id="GAF05888.1"/>
    </source>
</evidence>
<dbReference type="AlphaFoldDB" id="W7YEI8"/>
<organism evidence="6 7">
    <name type="scientific">Saccharicrinis fermentans DSM 9555 = JCM 21142</name>
    <dbReference type="NCBI Taxonomy" id="869213"/>
    <lineage>
        <taxon>Bacteria</taxon>
        <taxon>Pseudomonadati</taxon>
        <taxon>Bacteroidota</taxon>
        <taxon>Bacteroidia</taxon>
        <taxon>Marinilabiliales</taxon>
        <taxon>Marinilabiliaceae</taxon>
        <taxon>Saccharicrinis</taxon>
    </lineage>
</organism>
<evidence type="ECO:0000256" key="4">
    <source>
        <dbReference type="SAM" id="Phobius"/>
    </source>
</evidence>
<proteinExistence type="predicted"/>
<dbReference type="eggNOG" id="COG4659">
    <property type="taxonomic scope" value="Bacteria"/>
</dbReference>
<feature type="domain" description="FMN-binding" evidence="5">
    <location>
        <begin position="96"/>
        <end position="177"/>
    </location>
</feature>
<comment type="caution">
    <text evidence="6">The sequence shown here is derived from an EMBL/GenBank/DDBJ whole genome shotgun (WGS) entry which is preliminary data.</text>
</comment>
<feature type="transmembrane region" description="Helical" evidence="4">
    <location>
        <begin position="222"/>
        <end position="247"/>
    </location>
</feature>
<accession>W7YEI8</accession>
<dbReference type="GO" id="GO:0010181">
    <property type="term" value="F:FMN binding"/>
    <property type="evidence" value="ECO:0007669"/>
    <property type="project" value="InterPro"/>
</dbReference>
<keyword evidence="4" id="KW-1133">Transmembrane helix</keyword>
<dbReference type="InterPro" id="IPR052378">
    <property type="entry name" value="NosR_regulator"/>
</dbReference>
<dbReference type="RefSeq" id="WP_027471032.1">
    <property type="nucleotide sequence ID" value="NZ_BAMD01000148.1"/>
</dbReference>
<dbReference type="STRING" id="869213.GCA_000517085_01144"/>
<dbReference type="SMART" id="SM00900">
    <property type="entry name" value="FMN_bind"/>
    <property type="match status" value="1"/>
</dbReference>
<feature type="transmembrane region" description="Helical" evidence="4">
    <location>
        <begin position="185"/>
        <end position="210"/>
    </location>
</feature>
<dbReference type="Pfam" id="PF04205">
    <property type="entry name" value="FMN_bind"/>
    <property type="match status" value="1"/>
</dbReference>
<keyword evidence="2" id="KW-1003">Cell membrane</keyword>
<feature type="transmembrane region" description="Helical" evidence="4">
    <location>
        <begin position="344"/>
        <end position="367"/>
    </location>
</feature>
<evidence type="ECO:0000256" key="1">
    <source>
        <dbReference type="ARBA" id="ARBA00004236"/>
    </source>
</evidence>
<evidence type="ECO:0000259" key="5">
    <source>
        <dbReference type="SMART" id="SM00900"/>
    </source>
</evidence>
<dbReference type="InterPro" id="IPR007329">
    <property type="entry name" value="FMN-bd"/>
</dbReference>
<evidence type="ECO:0000313" key="7">
    <source>
        <dbReference type="Proteomes" id="UP000019402"/>
    </source>
</evidence>
<keyword evidence="4" id="KW-0812">Transmembrane</keyword>
<dbReference type="PANTHER" id="PTHR30224">
    <property type="entry name" value="ELECTRON TRANSPORT PROTEIN"/>
    <property type="match status" value="1"/>
</dbReference>
<dbReference type="GO" id="GO:0005886">
    <property type="term" value="C:plasma membrane"/>
    <property type="evidence" value="ECO:0007669"/>
    <property type="project" value="UniProtKB-SubCell"/>
</dbReference>
<dbReference type="OrthoDB" id="9806398at2"/>
<protein>
    <submittedName>
        <fullName evidence="6">Putative electron transport protein YccM</fullName>
    </submittedName>
</protein>